<evidence type="ECO:0000313" key="2">
    <source>
        <dbReference type="Proteomes" id="UP000744676"/>
    </source>
</evidence>
<name>A0ACB6V0B7_9ASCO</name>
<evidence type="ECO:0000313" key="1">
    <source>
        <dbReference type="EMBL" id="KAF5094013.1"/>
    </source>
</evidence>
<dbReference type="EMBL" id="QVQA01000189">
    <property type="protein sequence ID" value="KAF5094013.1"/>
    <property type="molecule type" value="Genomic_DNA"/>
</dbReference>
<gene>
    <name evidence="1" type="ORF">D0Z00_003746</name>
</gene>
<proteinExistence type="predicted"/>
<protein>
    <submittedName>
        <fullName evidence="1">Uncharacterized protein</fullName>
    </submittedName>
</protein>
<organism evidence="1 2">
    <name type="scientific">Geotrichum galactomycetum</name>
    <dbReference type="NCBI Taxonomy" id="27317"/>
    <lineage>
        <taxon>Eukaryota</taxon>
        <taxon>Fungi</taxon>
        <taxon>Dikarya</taxon>
        <taxon>Ascomycota</taxon>
        <taxon>Saccharomycotina</taxon>
        <taxon>Dipodascomycetes</taxon>
        <taxon>Dipodascales</taxon>
        <taxon>Dipodascaceae</taxon>
        <taxon>Geotrichum</taxon>
    </lineage>
</organism>
<dbReference type="Proteomes" id="UP000744676">
    <property type="component" value="Unassembled WGS sequence"/>
</dbReference>
<keyword evidence="2" id="KW-1185">Reference proteome</keyword>
<accession>A0ACB6V0B7</accession>
<reference evidence="1 2" key="1">
    <citation type="journal article" date="2020" name="Front. Microbiol.">
        <title>Phenotypic and Genetic Characterization of the Cheese Ripening Yeast Geotrichum candidum.</title>
        <authorList>
            <person name="Perkins V."/>
            <person name="Vignola S."/>
            <person name="Lessard M.H."/>
            <person name="Plante P.L."/>
            <person name="Corbeil J."/>
            <person name="Dugat-Bony E."/>
            <person name="Frenette M."/>
            <person name="Labrie S."/>
        </authorList>
    </citation>
    <scope>NUCLEOTIDE SEQUENCE [LARGE SCALE GENOMIC DNA]</scope>
    <source>
        <strain evidence="1 2">LMA-1147</strain>
    </source>
</reference>
<comment type="caution">
    <text evidence="1">The sequence shown here is derived from an EMBL/GenBank/DDBJ whole genome shotgun (WGS) entry which is preliminary data.</text>
</comment>
<sequence length="278" mass="29919">MNPQPGGSLIIAFQVKNKPVLVIGGGDVAMGRVNALLSADAVVTLVAPALTNADLAAYVALQQEDPDLSTLTYIPKTVKVASADNTSSSDTVTVQDLVLDPATGRPRYSLVLTAVNTTGISEEVYRLCSVQHNIPVNVADVPPMCDFYFASMIRRGPLQVAVSTGGSAPRLARRIRLAIENSVDELGGVDRAIENVSQLRQALRTGSASASTADKATEEERLRTIKARMRWMSQICDAWSFEQLGQIDQDDIRVLVDSYPEFITFDEVKASALNAPLD</sequence>